<sequence>MPLIVTPQTVTRGAVDGAVWCSAHTAAAADRRLPPLVWRGRRPADPLAGGNPDRLPVTHVLGAGTVGSPRLAAAIPAPPD</sequence>
<dbReference type="EMBL" id="VIRS01000016">
    <property type="protein sequence ID" value="TQS42846.1"/>
    <property type="molecule type" value="Genomic_DNA"/>
</dbReference>
<evidence type="ECO:0000313" key="1">
    <source>
        <dbReference type="EMBL" id="TQS42846.1"/>
    </source>
</evidence>
<accession>A0A545ANI5</accession>
<comment type="caution">
    <text evidence="1">The sequence shown here is derived from an EMBL/GenBank/DDBJ whole genome shotgun (WGS) entry which is preliminary data.</text>
</comment>
<dbReference type="AlphaFoldDB" id="A0A545ANI5"/>
<dbReference type="RefSeq" id="WP_142706724.1">
    <property type="nucleotide sequence ID" value="NZ_VIRS01000016.1"/>
</dbReference>
<gene>
    <name evidence="1" type="ORF">FL583_22615</name>
</gene>
<keyword evidence="2" id="KW-1185">Reference proteome</keyword>
<dbReference type="InParanoid" id="A0A545ANI5"/>
<proteinExistence type="predicted"/>
<organism evidence="1 2">
    <name type="scientific">Cryptosporangium phraense</name>
    <dbReference type="NCBI Taxonomy" id="2593070"/>
    <lineage>
        <taxon>Bacteria</taxon>
        <taxon>Bacillati</taxon>
        <taxon>Actinomycetota</taxon>
        <taxon>Actinomycetes</taxon>
        <taxon>Cryptosporangiales</taxon>
        <taxon>Cryptosporangiaceae</taxon>
        <taxon>Cryptosporangium</taxon>
    </lineage>
</organism>
<name>A0A545ANI5_9ACTN</name>
<dbReference type="Proteomes" id="UP000317982">
    <property type="component" value="Unassembled WGS sequence"/>
</dbReference>
<reference evidence="1 2" key="1">
    <citation type="submission" date="2019-07" db="EMBL/GenBank/DDBJ databases">
        <title>Cryptosporangium phraense sp. nov., isolated from plant litter.</title>
        <authorList>
            <person name="Suriyachadkun C."/>
        </authorList>
    </citation>
    <scope>NUCLEOTIDE SEQUENCE [LARGE SCALE GENOMIC DNA]</scope>
    <source>
        <strain evidence="1 2">A-T 5661</strain>
    </source>
</reference>
<evidence type="ECO:0000313" key="2">
    <source>
        <dbReference type="Proteomes" id="UP000317982"/>
    </source>
</evidence>
<protein>
    <submittedName>
        <fullName evidence="1">Uncharacterized protein</fullName>
    </submittedName>
</protein>